<organism evidence="2 3">
    <name type="scientific">Exophiala aquamarina CBS 119918</name>
    <dbReference type="NCBI Taxonomy" id="1182545"/>
    <lineage>
        <taxon>Eukaryota</taxon>
        <taxon>Fungi</taxon>
        <taxon>Dikarya</taxon>
        <taxon>Ascomycota</taxon>
        <taxon>Pezizomycotina</taxon>
        <taxon>Eurotiomycetes</taxon>
        <taxon>Chaetothyriomycetidae</taxon>
        <taxon>Chaetothyriales</taxon>
        <taxon>Herpotrichiellaceae</taxon>
        <taxon>Exophiala</taxon>
    </lineage>
</organism>
<dbReference type="EMBL" id="AMGV01000001">
    <property type="protein sequence ID" value="KEF63028.1"/>
    <property type="molecule type" value="Genomic_DNA"/>
</dbReference>
<dbReference type="Proteomes" id="UP000027920">
    <property type="component" value="Unassembled WGS sequence"/>
</dbReference>
<dbReference type="RefSeq" id="XP_013265618.1">
    <property type="nucleotide sequence ID" value="XM_013410164.1"/>
</dbReference>
<feature type="region of interest" description="Disordered" evidence="1">
    <location>
        <begin position="72"/>
        <end position="99"/>
    </location>
</feature>
<dbReference type="HOGENOM" id="CLU_2320379_0_0_1"/>
<comment type="caution">
    <text evidence="2">The sequence shown here is derived from an EMBL/GenBank/DDBJ whole genome shotgun (WGS) entry which is preliminary data.</text>
</comment>
<dbReference type="AlphaFoldDB" id="A0A072PUJ7"/>
<feature type="compositionally biased region" description="Basic residues" evidence="1">
    <location>
        <begin position="81"/>
        <end position="91"/>
    </location>
</feature>
<reference evidence="2 3" key="1">
    <citation type="submission" date="2013-03" db="EMBL/GenBank/DDBJ databases">
        <title>The Genome Sequence of Exophiala aquamarina CBS 119918.</title>
        <authorList>
            <consortium name="The Broad Institute Genomics Platform"/>
            <person name="Cuomo C."/>
            <person name="de Hoog S."/>
            <person name="Gorbushina A."/>
            <person name="Walker B."/>
            <person name="Young S.K."/>
            <person name="Zeng Q."/>
            <person name="Gargeya S."/>
            <person name="Fitzgerald M."/>
            <person name="Haas B."/>
            <person name="Abouelleil A."/>
            <person name="Allen A.W."/>
            <person name="Alvarado L."/>
            <person name="Arachchi H.M."/>
            <person name="Berlin A.M."/>
            <person name="Chapman S.B."/>
            <person name="Gainer-Dewar J."/>
            <person name="Goldberg J."/>
            <person name="Griggs A."/>
            <person name="Gujja S."/>
            <person name="Hansen M."/>
            <person name="Howarth C."/>
            <person name="Imamovic A."/>
            <person name="Ireland A."/>
            <person name="Larimer J."/>
            <person name="McCowan C."/>
            <person name="Murphy C."/>
            <person name="Pearson M."/>
            <person name="Poon T.W."/>
            <person name="Priest M."/>
            <person name="Roberts A."/>
            <person name="Saif S."/>
            <person name="Shea T."/>
            <person name="Sisk P."/>
            <person name="Sykes S."/>
            <person name="Wortman J."/>
            <person name="Nusbaum C."/>
            <person name="Birren B."/>
        </authorList>
    </citation>
    <scope>NUCLEOTIDE SEQUENCE [LARGE SCALE GENOMIC DNA]</scope>
    <source>
        <strain evidence="2 3">CBS 119918</strain>
    </source>
</reference>
<proteinExistence type="predicted"/>
<evidence type="ECO:0000256" key="1">
    <source>
        <dbReference type="SAM" id="MobiDB-lite"/>
    </source>
</evidence>
<evidence type="ECO:0000313" key="2">
    <source>
        <dbReference type="EMBL" id="KEF63028.1"/>
    </source>
</evidence>
<sequence>MPSPQTLPKTVQHPDVRPGDRLATLRTEHHARRPARAGLRRGQVLRVRELGGQGVRHVRGKLRREQCRRQQAAALTGSKKGNIRARPRLQRAHSADHTG</sequence>
<dbReference type="GeneID" id="25275952"/>
<feature type="region of interest" description="Disordered" evidence="1">
    <location>
        <begin position="1"/>
        <end position="20"/>
    </location>
</feature>
<dbReference type="VEuPathDB" id="FungiDB:A1O9_01004"/>
<name>A0A072PUJ7_9EURO</name>
<protein>
    <submittedName>
        <fullName evidence="2">Uncharacterized protein</fullName>
    </submittedName>
</protein>
<evidence type="ECO:0000313" key="3">
    <source>
        <dbReference type="Proteomes" id="UP000027920"/>
    </source>
</evidence>
<accession>A0A072PUJ7</accession>
<keyword evidence="3" id="KW-1185">Reference proteome</keyword>
<gene>
    <name evidence="2" type="ORF">A1O9_01004</name>
</gene>